<dbReference type="RefSeq" id="WP_202243178.1">
    <property type="nucleotide sequence ID" value="NZ_JAESIY010000002.1"/>
</dbReference>
<dbReference type="Proteomes" id="UP000659388">
    <property type="component" value="Unassembled WGS sequence"/>
</dbReference>
<comment type="caution">
    <text evidence="1">The sequence shown here is derived from an EMBL/GenBank/DDBJ whole genome shotgun (WGS) entry which is preliminary data.</text>
</comment>
<dbReference type="EMBL" id="JAESIY010000002">
    <property type="protein sequence ID" value="MBL3655512.1"/>
    <property type="molecule type" value="Genomic_DNA"/>
</dbReference>
<proteinExistence type="predicted"/>
<protein>
    <submittedName>
        <fullName evidence="1">Uncharacterized protein</fullName>
    </submittedName>
</protein>
<reference evidence="1" key="1">
    <citation type="submission" date="2021-01" db="EMBL/GenBank/DDBJ databases">
        <title>Fulvivirga kasyanovii gen. nov., sp nov., a novel member of the phylum Bacteroidetes isolated from seawater in a mussel farm.</title>
        <authorList>
            <person name="Zhao L.-H."/>
            <person name="Wang Z.-J."/>
        </authorList>
    </citation>
    <scope>NUCLEOTIDE SEQUENCE</scope>
    <source>
        <strain evidence="1">2943</strain>
    </source>
</reference>
<evidence type="ECO:0000313" key="1">
    <source>
        <dbReference type="EMBL" id="MBL3655512.1"/>
    </source>
</evidence>
<accession>A0A937K0G0</accession>
<organism evidence="1 2">
    <name type="scientific">Fulvivirga sediminis</name>
    <dbReference type="NCBI Taxonomy" id="2803949"/>
    <lineage>
        <taxon>Bacteria</taxon>
        <taxon>Pseudomonadati</taxon>
        <taxon>Bacteroidota</taxon>
        <taxon>Cytophagia</taxon>
        <taxon>Cytophagales</taxon>
        <taxon>Fulvivirgaceae</taxon>
        <taxon>Fulvivirga</taxon>
    </lineage>
</organism>
<dbReference type="AlphaFoldDB" id="A0A937K0G0"/>
<evidence type="ECO:0000313" key="2">
    <source>
        <dbReference type="Proteomes" id="UP000659388"/>
    </source>
</evidence>
<sequence>MKAEEYDNLLKTLMEELSRELPSVLTIAKIIKQTECPYLKGLARSKMNKTQPEK</sequence>
<gene>
    <name evidence="1" type="ORF">JL102_05175</name>
</gene>
<name>A0A937K0G0_9BACT</name>
<keyword evidence="2" id="KW-1185">Reference proteome</keyword>